<evidence type="ECO:0000313" key="7">
    <source>
        <dbReference type="EMBL" id="ABS62067.1"/>
    </source>
</evidence>
<feature type="region of interest" description="Disordered" evidence="5">
    <location>
        <begin position="1"/>
        <end position="26"/>
    </location>
</feature>
<gene>
    <name evidence="7" type="ordered locus">Plav_0444</name>
</gene>
<keyword evidence="1" id="KW-0805">Transcription regulation</keyword>
<evidence type="ECO:0000256" key="5">
    <source>
        <dbReference type="SAM" id="MobiDB-lite"/>
    </source>
</evidence>
<accession>A7HQ84</accession>
<dbReference type="PANTHER" id="PTHR30055">
    <property type="entry name" value="HTH-TYPE TRANSCRIPTIONAL REGULATOR RUTR"/>
    <property type="match status" value="1"/>
</dbReference>
<keyword evidence="2 4" id="KW-0238">DNA-binding</keyword>
<dbReference type="eggNOG" id="COG1309">
    <property type="taxonomic scope" value="Bacteria"/>
</dbReference>
<dbReference type="InterPro" id="IPR036271">
    <property type="entry name" value="Tet_transcr_reg_TetR-rel_C_sf"/>
</dbReference>
<dbReference type="PROSITE" id="PS01081">
    <property type="entry name" value="HTH_TETR_1"/>
    <property type="match status" value="1"/>
</dbReference>
<name>A7HQ84_PARL1</name>
<dbReference type="Pfam" id="PF00440">
    <property type="entry name" value="TetR_N"/>
    <property type="match status" value="1"/>
</dbReference>
<dbReference type="InterPro" id="IPR001647">
    <property type="entry name" value="HTH_TetR"/>
</dbReference>
<dbReference type="PROSITE" id="PS50977">
    <property type="entry name" value="HTH_TETR_2"/>
    <property type="match status" value="1"/>
</dbReference>
<feature type="DNA-binding region" description="H-T-H motif" evidence="4">
    <location>
        <begin position="50"/>
        <end position="69"/>
    </location>
</feature>
<feature type="domain" description="HTH tetR-type" evidence="6">
    <location>
        <begin position="27"/>
        <end position="87"/>
    </location>
</feature>
<dbReference type="InterPro" id="IPR023772">
    <property type="entry name" value="DNA-bd_HTH_TetR-type_CS"/>
</dbReference>
<dbReference type="InterPro" id="IPR050109">
    <property type="entry name" value="HTH-type_TetR-like_transc_reg"/>
</dbReference>
<dbReference type="PRINTS" id="PR00455">
    <property type="entry name" value="HTHTETR"/>
</dbReference>
<dbReference type="KEGG" id="pla:Plav_0444"/>
<evidence type="ECO:0000259" key="6">
    <source>
        <dbReference type="PROSITE" id="PS50977"/>
    </source>
</evidence>
<protein>
    <submittedName>
        <fullName evidence="7">Transcriptional regulator, TetR family</fullName>
    </submittedName>
</protein>
<dbReference type="GO" id="GO:0000976">
    <property type="term" value="F:transcription cis-regulatory region binding"/>
    <property type="evidence" value="ECO:0007669"/>
    <property type="project" value="TreeGrafter"/>
</dbReference>
<reference evidence="7 8" key="1">
    <citation type="journal article" date="2011" name="Stand. Genomic Sci.">
        <title>Complete genome sequence of Parvibaculum lavamentivorans type strain (DS-1(T)).</title>
        <authorList>
            <person name="Schleheck D."/>
            <person name="Weiss M."/>
            <person name="Pitluck S."/>
            <person name="Bruce D."/>
            <person name="Land M.L."/>
            <person name="Han S."/>
            <person name="Saunders E."/>
            <person name="Tapia R."/>
            <person name="Detter C."/>
            <person name="Brettin T."/>
            <person name="Han J."/>
            <person name="Woyke T."/>
            <person name="Goodwin L."/>
            <person name="Pennacchio L."/>
            <person name="Nolan M."/>
            <person name="Cook A.M."/>
            <person name="Kjelleberg S."/>
            <person name="Thomas T."/>
        </authorList>
    </citation>
    <scope>NUCLEOTIDE SEQUENCE [LARGE SCALE GENOMIC DNA]</scope>
    <source>
        <strain evidence="8">DS-1 / DSM 13023 / NCIMB 13966</strain>
    </source>
</reference>
<dbReference type="AlphaFoldDB" id="A7HQ84"/>
<evidence type="ECO:0000256" key="3">
    <source>
        <dbReference type="ARBA" id="ARBA00023163"/>
    </source>
</evidence>
<dbReference type="InterPro" id="IPR009057">
    <property type="entry name" value="Homeodomain-like_sf"/>
</dbReference>
<dbReference type="Gene3D" id="1.10.357.10">
    <property type="entry name" value="Tetracycline Repressor, domain 2"/>
    <property type="match status" value="1"/>
</dbReference>
<evidence type="ECO:0000256" key="1">
    <source>
        <dbReference type="ARBA" id="ARBA00023015"/>
    </source>
</evidence>
<dbReference type="SUPFAM" id="SSF46689">
    <property type="entry name" value="Homeodomain-like"/>
    <property type="match status" value="1"/>
</dbReference>
<dbReference type="SUPFAM" id="SSF48498">
    <property type="entry name" value="Tetracyclin repressor-like, C-terminal domain"/>
    <property type="match status" value="1"/>
</dbReference>
<dbReference type="STRING" id="402881.Plav_0444"/>
<dbReference type="GO" id="GO:0003700">
    <property type="term" value="F:DNA-binding transcription factor activity"/>
    <property type="evidence" value="ECO:0007669"/>
    <property type="project" value="TreeGrafter"/>
</dbReference>
<dbReference type="RefSeq" id="WP_011995358.1">
    <property type="nucleotide sequence ID" value="NC_009719.1"/>
</dbReference>
<dbReference type="PANTHER" id="PTHR30055:SF234">
    <property type="entry name" value="HTH-TYPE TRANSCRIPTIONAL REGULATOR BETI"/>
    <property type="match status" value="1"/>
</dbReference>
<sequence length="220" mass="24980">MTTDLDEAPAEASKKPKAPGKRELTKQNNREAILEAAKVVFSDLGYGATSVRDIIRKTGLASGTFYNYFKSKEEVFEALMDEGMRRIRPRLRAERIRSRTFEDFIRNAFRTYFDYLATDRDTFQVMRRNPNTVRVRMDSPEIIAGFEEIREYIEEDIRNGTLPAVDAEYLMAAVVGLAMEMGDRMLRRPEMDAEHASAFATALVLGGFRALPHAGNKGKP</sequence>
<evidence type="ECO:0000313" key="8">
    <source>
        <dbReference type="Proteomes" id="UP000006377"/>
    </source>
</evidence>
<keyword evidence="3" id="KW-0804">Transcription</keyword>
<evidence type="ECO:0000256" key="2">
    <source>
        <dbReference type="ARBA" id="ARBA00023125"/>
    </source>
</evidence>
<proteinExistence type="predicted"/>
<dbReference type="HOGENOM" id="CLU_069356_12_2_5"/>
<keyword evidence="8" id="KW-1185">Reference proteome</keyword>
<dbReference type="EMBL" id="CP000774">
    <property type="protein sequence ID" value="ABS62067.1"/>
    <property type="molecule type" value="Genomic_DNA"/>
</dbReference>
<evidence type="ECO:0000256" key="4">
    <source>
        <dbReference type="PROSITE-ProRule" id="PRU00335"/>
    </source>
</evidence>
<dbReference type="Proteomes" id="UP000006377">
    <property type="component" value="Chromosome"/>
</dbReference>
<organism evidence="7 8">
    <name type="scientific">Parvibaculum lavamentivorans (strain DS-1 / DSM 13023 / NCIMB 13966)</name>
    <dbReference type="NCBI Taxonomy" id="402881"/>
    <lineage>
        <taxon>Bacteria</taxon>
        <taxon>Pseudomonadati</taxon>
        <taxon>Pseudomonadota</taxon>
        <taxon>Alphaproteobacteria</taxon>
        <taxon>Hyphomicrobiales</taxon>
        <taxon>Parvibaculaceae</taxon>
        <taxon>Parvibaculum</taxon>
    </lineage>
</organism>